<evidence type="ECO:0000313" key="3">
    <source>
        <dbReference type="Proteomes" id="UP001159363"/>
    </source>
</evidence>
<organism evidence="2 3">
    <name type="scientific">Dryococelus australis</name>
    <dbReference type="NCBI Taxonomy" id="614101"/>
    <lineage>
        <taxon>Eukaryota</taxon>
        <taxon>Metazoa</taxon>
        <taxon>Ecdysozoa</taxon>
        <taxon>Arthropoda</taxon>
        <taxon>Hexapoda</taxon>
        <taxon>Insecta</taxon>
        <taxon>Pterygota</taxon>
        <taxon>Neoptera</taxon>
        <taxon>Polyneoptera</taxon>
        <taxon>Phasmatodea</taxon>
        <taxon>Verophasmatodea</taxon>
        <taxon>Anareolatae</taxon>
        <taxon>Phasmatidae</taxon>
        <taxon>Eurycanthinae</taxon>
        <taxon>Dryococelus</taxon>
    </lineage>
</organism>
<reference evidence="2 3" key="1">
    <citation type="submission" date="2023-02" db="EMBL/GenBank/DDBJ databases">
        <title>LHISI_Scaffold_Assembly.</title>
        <authorList>
            <person name="Stuart O.P."/>
            <person name="Cleave R."/>
            <person name="Magrath M.J.L."/>
            <person name="Mikheyev A.S."/>
        </authorList>
    </citation>
    <scope>NUCLEOTIDE SEQUENCE [LARGE SCALE GENOMIC DNA]</scope>
    <source>
        <strain evidence="2">Daus_M_001</strain>
        <tissue evidence="2">Leg muscle</tissue>
    </source>
</reference>
<accession>A0ABQ9I0P7</accession>
<name>A0ABQ9I0P7_9NEOP</name>
<protein>
    <submittedName>
        <fullName evidence="2">Uncharacterized protein</fullName>
    </submittedName>
</protein>
<evidence type="ECO:0000256" key="1">
    <source>
        <dbReference type="SAM" id="Phobius"/>
    </source>
</evidence>
<dbReference type="EMBL" id="JARBHB010000003">
    <property type="protein sequence ID" value="KAJ8890218.1"/>
    <property type="molecule type" value="Genomic_DNA"/>
</dbReference>
<proteinExistence type="predicted"/>
<keyword evidence="1" id="KW-0472">Membrane</keyword>
<sequence length="333" mass="38521">MNLGCRYGQSLALLLPHMEQLLRCVFCWANNCSQRLLTAETTEFYTTFDEILAENILCEGGERINVIRQVLGDCVVEMMLDMFTLHAGPRIRDKLSHGECEFGQVTRMLVNHIICVSLAVVCKCERILNKTACAEDVKLMEKIESASEYYVSKFSSSAVLKRTVSNNIPILEAWKTIPQPNPGEITFLQWHEYFENNNSLLELKICLYNRLSSCNGIKNKYSCDNLHNFVQDIRVNTVYRPKSETIFISLLRRIVDNVTVLCTQVSNVLQEKYNHYNMHKLRTRQRKTYHQILNTYPNLYTAVQCVIILVVIQLLGINSVETMDKLHFYNLSR</sequence>
<evidence type="ECO:0000313" key="2">
    <source>
        <dbReference type="EMBL" id="KAJ8890218.1"/>
    </source>
</evidence>
<dbReference type="InterPro" id="IPR039635">
    <property type="entry name" value="ERMARD"/>
</dbReference>
<keyword evidence="3" id="KW-1185">Reference proteome</keyword>
<feature type="transmembrane region" description="Helical" evidence="1">
    <location>
        <begin position="299"/>
        <end position="317"/>
    </location>
</feature>
<dbReference type="PANTHER" id="PTHR31701">
    <property type="entry name" value="ENDOPLASMIC RETICULUM MEMBRANE-ASSOCIATED RNA DEGRADATION PROTEIN"/>
    <property type="match status" value="1"/>
</dbReference>
<dbReference type="Proteomes" id="UP001159363">
    <property type="component" value="Chromosome 3"/>
</dbReference>
<keyword evidence="1" id="KW-0812">Transmembrane</keyword>
<comment type="caution">
    <text evidence="2">The sequence shown here is derived from an EMBL/GenBank/DDBJ whole genome shotgun (WGS) entry which is preliminary data.</text>
</comment>
<gene>
    <name evidence="2" type="ORF">PR048_009726</name>
</gene>
<dbReference type="PANTHER" id="PTHR31701:SF2">
    <property type="entry name" value="ENDOPLASMIC RETICULUM MEMBRANE-ASSOCIATED RNA DEGRADATION PROTEIN"/>
    <property type="match status" value="1"/>
</dbReference>
<keyword evidence="1" id="KW-1133">Transmembrane helix</keyword>